<feature type="transmembrane region" description="Helical" evidence="1">
    <location>
        <begin position="91"/>
        <end position="113"/>
    </location>
</feature>
<keyword evidence="1" id="KW-0812">Transmembrane</keyword>
<evidence type="ECO:0000256" key="1">
    <source>
        <dbReference type="SAM" id="Phobius"/>
    </source>
</evidence>
<keyword evidence="1" id="KW-1133">Transmembrane helix</keyword>
<accession>A0A316HBL6</accession>
<feature type="transmembrane region" description="Helical" evidence="1">
    <location>
        <begin position="12"/>
        <end position="30"/>
    </location>
</feature>
<proteinExistence type="predicted"/>
<gene>
    <name evidence="2" type="ORF">LX99_02348</name>
</gene>
<dbReference type="AlphaFoldDB" id="A0A316HBL6"/>
<evidence type="ECO:0000313" key="3">
    <source>
        <dbReference type="Proteomes" id="UP000245678"/>
    </source>
</evidence>
<feature type="transmembrane region" description="Helical" evidence="1">
    <location>
        <begin position="36"/>
        <end position="57"/>
    </location>
</feature>
<feature type="transmembrane region" description="Helical" evidence="1">
    <location>
        <begin position="66"/>
        <end position="85"/>
    </location>
</feature>
<sequence length="140" mass="15319">MELTLKTKANTASNLLRASAVLYLVDYYLIGGRFASYSMVIAMCVVLCILLVLAMFIRAGHAWPKWVLLVLLILTITPDIIGLPSTIRQNIAAALMAIVIDLMLLTALVLLFIKGKDDDQELADTDITTKQVNDEPAEGV</sequence>
<name>A0A316HBL6_9SPHI</name>
<dbReference type="RefSeq" id="WP_109608029.1">
    <property type="nucleotide sequence ID" value="NZ_QGHA01000003.1"/>
</dbReference>
<evidence type="ECO:0000313" key="2">
    <source>
        <dbReference type="EMBL" id="PWK78504.1"/>
    </source>
</evidence>
<reference evidence="2 3" key="1">
    <citation type="submission" date="2018-05" db="EMBL/GenBank/DDBJ databases">
        <title>Genomic Encyclopedia of Archaeal and Bacterial Type Strains, Phase II (KMG-II): from individual species to whole genera.</title>
        <authorList>
            <person name="Goeker M."/>
        </authorList>
    </citation>
    <scope>NUCLEOTIDE SEQUENCE [LARGE SCALE GENOMIC DNA]</scope>
    <source>
        <strain evidence="2 3">DSM 19975</strain>
    </source>
</reference>
<organism evidence="2 3">
    <name type="scientific">Mucilaginibacter oryzae</name>
    <dbReference type="NCBI Taxonomy" id="468058"/>
    <lineage>
        <taxon>Bacteria</taxon>
        <taxon>Pseudomonadati</taxon>
        <taxon>Bacteroidota</taxon>
        <taxon>Sphingobacteriia</taxon>
        <taxon>Sphingobacteriales</taxon>
        <taxon>Sphingobacteriaceae</taxon>
        <taxon>Mucilaginibacter</taxon>
    </lineage>
</organism>
<keyword evidence="3" id="KW-1185">Reference proteome</keyword>
<keyword evidence="1" id="KW-0472">Membrane</keyword>
<protein>
    <submittedName>
        <fullName evidence="2">Uncharacterized protein</fullName>
    </submittedName>
</protein>
<dbReference type="Proteomes" id="UP000245678">
    <property type="component" value="Unassembled WGS sequence"/>
</dbReference>
<dbReference type="EMBL" id="QGHA01000003">
    <property type="protein sequence ID" value="PWK78504.1"/>
    <property type="molecule type" value="Genomic_DNA"/>
</dbReference>
<comment type="caution">
    <text evidence="2">The sequence shown here is derived from an EMBL/GenBank/DDBJ whole genome shotgun (WGS) entry which is preliminary data.</text>
</comment>